<comment type="caution">
    <text evidence="1">The sequence shown here is derived from an EMBL/GenBank/DDBJ whole genome shotgun (WGS) entry which is preliminary data.</text>
</comment>
<gene>
    <name evidence="1" type="ORF">KAF25_010783</name>
</gene>
<accession>A0A9P7H5A2</accession>
<reference evidence="1" key="1">
    <citation type="submission" date="2021-04" db="EMBL/GenBank/DDBJ databases">
        <title>Draft genome of Fusarium avenaceum strain F156N33, isolated from an atmospheric sample in Virginia.</title>
        <authorList>
            <person name="Yang S."/>
            <person name="Vinatzer B.A."/>
            <person name="Coleman J."/>
        </authorList>
    </citation>
    <scope>NUCLEOTIDE SEQUENCE</scope>
    <source>
        <strain evidence="1">F156N33</strain>
    </source>
</reference>
<proteinExistence type="predicted"/>
<dbReference type="EMBL" id="JAGPUO010000014">
    <property type="protein sequence ID" value="KAG5658602.1"/>
    <property type="molecule type" value="Genomic_DNA"/>
</dbReference>
<dbReference type="Proteomes" id="UP000782241">
    <property type="component" value="Unassembled WGS sequence"/>
</dbReference>
<dbReference type="InterPro" id="IPR032710">
    <property type="entry name" value="NTF2-like_dom_sf"/>
</dbReference>
<evidence type="ECO:0000313" key="2">
    <source>
        <dbReference type="Proteomes" id="UP000782241"/>
    </source>
</evidence>
<protein>
    <submittedName>
        <fullName evidence="1">Uncharacterized protein</fullName>
    </submittedName>
</protein>
<sequence length="451" mass="50367">MSSNMATTKDLRAAIETTTRQFFAAYVESGERNDPAIINRDVDPDCKRFYRPVSLCDWFGVPPDWSHDNEAYKAGIAANLEHGSIRTCEVFNLTIDVDGRRSSAMTASNMVFKDGEELTMEHAWALDFNDDGSKVVKVVEFCDQLATRRMVSKVHPGQFAYDTRGIYLENKMANREFYYFYAPTWDNPPNGPIKLGNVISSVKEPHRPRFYQPPSADSDISKLETKSVQYTKEKFKSGRFSILTKFLSVFGFGIDVGAEIERSDQETFFFKTLETSQFIPTAAYLQNCVEAETVRRYLEITRYRKPIYIITGLKIVTGAEANTLKSRTVGSNLAVEVDGTVWSGGAVPIGGGPGIEGKTTTSQGTKWEASGDFVLAFRVSKVVVKKTGDLNEEEFRKGAMMDSESKLSKPDLSIVSVEEPDAKSEGFGDEEVMEDDEVVFCGVPMPETHDH</sequence>
<organism evidence="1 2">
    <name type="scientific">Fusarium avenaceum</name>
    <dbReference type="NCBI Taxonomy" id="40199"/>
    <lineage>
        <taxon>Eukaryota</taxon>
        <taxon>Fungi</taxon>
        <taxon>Dikarya</taxon>
        <taxon>Ascomycota</taxon>
        <taxon>Pezizomycotina</taxon>
        <taxon>Sordariomycetes</taxon>
        <taxon>Hypocreomycetidae</taxon>
        <taxon>Hypocreales</taxon>
        <taxon>Nectriaceae</taxon>
        <taxon>Fusarium</taxon>
        <taxon>Fusarium tricinctum species complex</taxon>
    </lineage>
</organism>
<dbReference type="AlphaFoldDB" id="A0A9P7H5A2"/>
<evidence type="ECO:0000313" key="1">
    <source>
        <dbReference type="EMBL" id="KAG5658602.1"/>
    </source>
</evidence>
<dbReference type="SUPFAM" id="SSF54427">
    <property type="entry name" value="NTF2-like"/>
    <property type="match status" value="1"/>
</dbReference>
<keyword evidence="2" id="KW-1185">Reference proteome</keyword>
<name>A0A9P7H5A2_9HYPO</name>